<feature type="transmembrane region" description="Helical" evidence="10">
    <location>
        <begin position="412"/>
        <end position="432"/>
    </location>
</feature>
<dbReference type="GO" id="GO:0003677">
    <property type="term" value="F:DNA binding"/>
    <property type="evidence" value="ECO:0007669"/>
    <property type="project" value="InterPro"/>
</dbReference>
<dbReference type="Pfam" id="PF02133">
    <property type="entry name" value="Transp_cyt_pur"/>
    <property type="match status" value="1"/>
</dbReference>
<evidence type="ECO:0000256" key="7">
    <source>
        <dbReference type="ARBA" id="ARBA00023136"/>
    </source>
</evidence>
<evidence type="ECO:0000256" key="1">
    <source>
        <dbReference type="ARBA" id="ARBA00004141"/>
    </source>
</evidence>
<dbReference type="OrthoDB" id="2399539at2759"/>
<organism evidence="12 13">
    <name type="scientific">Scytalidium lignicola</name>
    <name type="common">Hyphomycete</name>
    <dbReference type="NCBI Taxonomy" id="5539"/>
    <lineage>
        <taxon>Eukaryota</taxon>
        <taxon>Fungi</taxon>
        <taxon>Dikarya</taxon>
        <taxon>Ascomycota</taxon>
        <taxon>Pezizomycotina</taxon>
        <taxon>Leotiomycetes</taxon>
        <taxon>Leotiomycetes incertae sedis</taxon>
        <taxon>Scytalidium</taxon>
    </lineage>
</organism>
<feature type="transmembrane region" description="Helical" evidence="10">
    <location>
        <begin position="80"/>
        <end position="103"/>
    </location>
</feature>
<accession>A0A3E2GYM3</accession>
<feature type="transmembrane region" description="Helical" evidence="10">
    <location>
        <begin position="189"/>
        <end position="210"/>
    </location>
</feature>
<dbReference type="GO" id="GO:0006351">
    <property type="term" value="P:DNA-templated transcription"/>
    <property type="evidence" value="ECO:0007669"/>
    <property type="project" value="InterPro"/>
</dbReference>
<feature type="non-terminal residue" evidence="12">
    <location>
        <position position="1"/>
    </location>
</feature>
<dbReference type="FunFam" id="1.10.4160.10:FF:000002">
    <property type="entry name" value="Purine-cytosine permease fcyB"/>
    <property type="match status" value="1"/>
</dbReference>
<dbReference type="SMART" id="SM00906">
    <property type="entry name" value="Fungal_trans"/>
    <property type="match status" value="1"/>
</dbReference>
<proteinExistence type="inferred from homology"/>
<dbReference type="InterPro" id="IPR026030">
    <property type="entry name" value="Pur-cyt_permease_Fcy2/21/22"/>
</dbReference>
<dbReference type="CDD" id="cd12148">
    <property type="entry name" value="fungal_TF_MHR"/>
    <property type="match status" value="1"/>
</dbReference>
<feature type="transmembrane region" description="Helical" evidence="10">
    <location>
        <begin position="293"/>
        <end position="318"/>
    </location>
</feature>
<feature type="compositionally biased region" description="Polar residues" evidence="9">
    <location>
        <begin position="15"/>
        <end position="24"/>
    </location>
</feature>
<feature type="transmembrane region" description="Helical" evidence="10">
    <location>
        <begin position="261"/>
        <end position="281"/>
    </location>
</feature>
<reference evidence="12 13" key="1">
    <citation type="submission" date="2018-05" db="EMBL/GenBank/DDBJ databases">
        <title>Draft genome sequence of Scytalidium lignicola DSM 105466, a ubiquitous saprotrophic fungus.</title>
        <authorList>
            <person name="Buettner E."/>
            <person name="Gebauer A.M."/>
            <person name="Hofrichter M."/>
            <person name="Liers C."/>
            <person name="Kellner H."/>
        </authorList>
    </citation>
    <scope>NUCLEOTIDE SEQUENCE [LARGE SCALE GENOMIC DNA]</scope>
    <source>
        <strain evidence="12 13">DSM 105466</strain>
    </source>
</reference>
<feature type="transmembrane region" description="Helical" evidence="10">
    <location>
        <begin position="453"/>
        <end position="473"/>
    </location>
</feature>
<evidence type="ECO:0000256" key="5">
    <source>
        <dbReference type="ARBA" id="ARBA00022692"/>
    </source>
</evidence>
<dbReference type="PANTHER" id="PTHR31806:SF8">
    <property type="entry name" value="TRANSPORTER, PUTATIVE (AFU_ORTHOLOGUE AFUA_2G03000)-RELATED"/>
    <property type="match status" value="1"/>
</dbReference>
<dbReference type="GO" id="GO:0015851">
    <property type="term" value="P:nucleobase transport"/>
    <property type="evidence" value="ECO:0007669"/>
    <property type="project" value="UniProtKB-ARBA"/>
</dbReference>
<evidence type="ECO:0000256" key="10">
    <source>
        <dbReference type="SAM" id="Phobius"/>
    </source>
</evidence>
<evidence type="ECO:0000256" key="6">
    <source>
        <dbReference type="ARBA" id="ARBA00022989"/>
    </source>
</evidence>
<keyword evidence="4" id="KW-0597">Phosphoprotein</keyword>
<feature type="non-terminal residue" evidence="12">
    <location>
        <position position="1153"/>
    </location>
</feature>
<dbReference type="Pfam" id="PF04082">
    <property type="entry name" value="Fungal_trans"/>
    <property type="match status" value="1"/>
</dbReference>
<dbReference type="EMBL" id="NCSJ02000273">
    <property type="protein sequence ID" value="RFU26265.1"/>
    <property type="molecule type" value="Genomic_DNA"/>
</dbReference>
<dbReference type="GO" id="GO:0005886">
    <property type="term" value="C:plasma membrane"/>
    <property type="evidence" value="ECO:0007669"/>
    <property type="project" value="TreeGrafter"/>
</dbReference>
<feature type="transmembrane region" description="Helical" evidence="10">
    <location>
        <begin position="338"/>
        <end position="365"/>
    </location>
</feature>
<evidence type="ECO:0000256" key="9">
    <source>
        <dbReference type="SAM" id="MobiDB-lite"/>
    </source>
</evidence>
<evidence type="ECO:0000313" key="12">
    <source>
        <dbReference type="EMBL" id="RFU26265.1"/>
    </source>
</evidence>
<dbReference type="Proteomes" id="UP000258309">
    <property type="component" value="Unassembled WGS sequence"/>
</dbReference>
<dbReference type="GO" id="GO:0008270">
    <property type="term" value="F:zinc ion binding"/>
    <property type="evidence" value="ECO:0007669"/>
    <property type="project" value="InterPro"/>
</dbReference>
<dbReference type="InterPro" id="IPR007219">
    <property type="entry name" value="XnlR_reg_dom"/>
</dbReference>
<evidence type="ECO:0000256" key="8">
    <source>
        <dbReference type="ARBA" id="ARBA00023242"/>
    </source>
</evidence>
<evidence type="ECO:0000313" key="13">
    <source>
        <dbReference type="Proteomes" id="UP000258309"/>
    </source>
</evidence>
<feature type="region of interest" description="Disordered" evidence="9">
    <location>
        <begin position="1"/>
        <end position="24"/>
    </location>
</feature>
<keyword evidence="8" id="KW-0539">Nucleus</keyword>
<evidence type="ECO:0000256" key="2">
    <source>
        <dbReference type="ARBA" id="ARBA00008974"/>
    </source>
</evidence>
<evidence type="ECO:0000256" key="3">
    <source>
        <dbReference type="ARBA" id="ARBA00022448"/>
    </source>
</evidence>
<feature type="transmembrane region" description="Helical" evidence="10">
    <location>
        <begin position="385"/>
        <end position="406"/>
    </location>
</feature>
<keyword evidence="6 10" id="KW-1133">Transmembrane helix</keyword>
<keyword evidence="3" id="KW-0813">Transport</keyword>
<sequence>MDEKPHSQKGGVHLASTSEPNSTLSVREGYLDSDLETGVPNDTKLQQWANRLDAAVGIEARGIERVPENLRQPSKPNAGLYANMFLIWLAMNCTANQMTVGILGPVAFGLNLTDSIVLCLFGTLFGAAGMAYVSTFGPISGLRTLIVAKWTMGWWPSKLCVILNIVIEVGYGLVDCIVAGLILSAVNGGGMSVIVGIVVVSMISWVIATFGIRWFHAYEKYFWIPTVLVLFILIGCAGPKFDTTTPSKGSGSTLAGARLSYFFLTASLPLGWTSSSADYYSYYPANTSRIGTFFATAGGTTIGKVLIEFLGIGLGSGLTANPEWAEAFDSSKGTGGLILASFAPLGTFGKFCAVLLAFSIIANMVPGIYSTGLNFQMFGRWFAKIPRVIWSTVGMLISLVCAIAGREHLLNIFLNFLSLIGYWVIIWVAMTVEEEFIFRRKGFDWSQWNDQNALPIGIAAFISFLVGWAGAIVSMSQTYYTGPIGAMVGSGADCDRQLPSCTQCKNAKASCMGFSTIATDTEVPRSIIRHLEFQIATLESELAQDGHLSAFNASDILFNMPMRDEQSRNESSVEVNGVTAPSPVPADDLFLSSLTRCGALQSMISATLPSSSGLTNLLSRVRMGLTPSTARAVVGANEMRRSSVTTRVVKANAQLDARVLHSIPPDIVQRLVEKYIQRVLPHHPFLYEYTIRLHYTHVAAILHSHQSPTSTQTIPMVAPSHEFLVIYLILAISVTLGSAKGGYEAHCIALSVSLFEEGIQHLYNQARLPSDLASLQTTLLTLLYATIIPRSANVWILSGAAMRSCLELGLHRELPENIGGDQETVELRRRIFWAAYCMDRSICSALQRPPSIPDAAINTRFPAMNDPSKSGMITPFLTSVQFHQLLSEMIHVHFQGAPIPEEMSWDDWLSSMEQKLRAWYDSCCCGDSANQELTEFSLARALTILHRPSPRMLMPSHRSLLIAFEAASSSARCHNDHIQGGFFRRPWLSAHHTLETAMIVLFCLRHGCALIGEKYEAGQIFEMTKLFTTNLLLISSQGWPEVSNYAGVYERLLGPLLESAFSKEKSTNHFGPAQDAELTRLLYPGPAHLEKLRSGLKPQEDFSPFDFNLFNVDDHFLETHEVDDASGTNGFNSLGWDILSHSQGLSLDYAFGF</sequence>
<dbReference type="Gene3D" id="1.10.4160.10">
    <property type="entry name" value="Hydantoin permease"/>
    <property type="match status" value="1"/>
</dbReference>
<feature type="transmembrane region" description="Helical" evidence="10">
    <location>
        <begin position="115"/>
        <end position="139"/>
    </location>
</feature>
<dbReference type="STRING" id="5539.A0A3E2GYM3"/>
<keyword evidence="13" id="KW-1185">Reference proteome</keyword>
<feature type="transmembrane region" description="Helical" evidence="10">
    <location>
        <begin position="159"/>
        <end position="183"/>
    </location>
</feature>
<feature type="transmembrane region" description="Helical" evidence="10">
    <location>
        <begin position="222"/>
        <end position="241"/>
    </location>
</feature>
<keyword evidence="5 10" id="KW-0812">Transmembrane</keyword>
<dbReference type="GO" id="GO:0022857">
    <property type="term" value="F:transmembrane transporter activity"/>
    <property type="evidence" value="ECO:0007669"/>
    <property type="project" value="InterPro"/>
</dbReference>
<evidence type="ECO:0000259" key="11">
    <source>
        <dbReference type="SMART" id="SM00906"/>
    </source>
</evidence>
<comment type="caution">
    <text evidence="12">The sequence shown here is derived from an EMBL/GenBank/DDBJ whole genome shotgun (WGS) entry which is preliminary data.</text>
</comment>
<comment type="subcellular location">
    <subcellularLocation>
        <location evidence="1">Membrane</location>
        <topology evidence="1">Multi-pass membrane protein</topology>
    </subcellularLocation>
</comment>
<gene>
    <name evidence="12" type="ORF">B7463_g10079</name>
</gene>
<comment type="similarity">
    <text evidence="2">Belongs to the purine-cytosine permease (2.A.39) family.</text>
</comment>
<dbReference type="PANTHER" id="PTHR31806">
    <property type="entry name" value="PURINE-CYTOSINE PERMEASE FCY2-RELATED"/>
    <property type="match status" value="1"/>
</dbReference>
<evidence type="ECO:0000256" key="4">
    <source>
        <dbReference type="ARBA" id="ARBA00022553"/>
    </source>
</evidence>
<name>A0A3E2GYM3_SCYLI</name>
<dbReference type="InterPro" id="IPR001248">
    <property type="entry name" value="Pur-cyt_permease"/>
</dbReference>
<keyword evidence="7 10" id="KW-0472">Membrane</keyword>
<feature type="domain" description="Xylanolytic transcriptional activator regulatory" evidence="11">
    <location>
        <begin position="794"/>
        <end position="868"/>
    </location>
</feature>
<protein>
    <recommendedName>
        <fullName evidence="11">Xylanolytic transcriptional activator regulatory domain-containing protein</fullName>
    </recommendedName>
</protein>
<dbReference type="AlphaFoldDB" id="A0A3E2GYM3"/>
<dbReference type="GO" id="GO:0000329">
    <property type="term" value="C:fungal-type vacuole membrane"/>
    <property type="evidence" value="ECO:0007669"/>
    <property type="project" value="TreeGrafter"/>
</dbReference>